<reference evidence="21" key="1">
    <citation type="journal article" date="2014" name="PLoS ONE">
        <title>Prevalence of HPV 16 and HPV 18 lineages in Galicia, Spain.</title>
        <authorList>
            <person name="Perez S."/>
            <person name="Cid A."/>
            <person name="Inarrea A."/>
            <person name="Pato M."/>
            <person name="Lamas M.J."/>
            <person name="Couso B."/>
            <person name="Gil M."/>
            <person name="Alvarez M.J."/>
            <person name="Rey S."/>
            <person name="Lopez-Miragaya I."/>
            <person name="Melon S."/>
            <person name="Ona Md."/>
        </authorList>
    </citation>
    <scope>NUCLEOTIDE SEQUENCE</scope>
    <source>
        <strain evidence="21">10086</strain>
    </source>
</reference>
<keyword evidence="14 19" id="KW-0804">Transcription</keyword>
<keyword evidence="11 19" id="KW-0805">Transcription regulation</keyword>
<dbReference type="FunFam" id="3.30.240.40:FF:000001">
    <property type="entry name" value="Protein E6"/>
    <property type="match status" value="1"/>
</dbReference>
<dbReference type="GO" id="GO:0003677">
    <property type="term" value="F:DNA binding"/>
    <property type="evidence" value="ECO:0007669"/>
    <property type="project" value="UniProtKB-UniRule"/>
</dbReference>
<feature type="zinc finger region" evidence="19">
    <location>
        <begin position="37"/>
        <end position="73"/>
    </location>
</feature>
<evidence type="ECO:0000256" key="8">
    <source>
        <dbReference type="ARBA" id="ARBA00022771"/>
    </source>
</evidence>
<dbReference type="GO" id="GO:0006351">
    <property type="term" value="P:DNA-templated transcription"/>
    <property type="evidence" value="ECO:0007669"/>
    <property type="project" value="UniProtKB-UniRule"/>
</dbReference>
<accession>A0A059VNE3</accession>
<keyword evidence="7 19" id="KW-0479">Metal-binding</keyword>
<evidence type="ECO:0000256" key="19">
    <source>
        <dbReference type="HAMAP-Rule" id="MF_04006"/>
    </source>
</evidence>
<evidence type="ECO:0000256" key="4">
    <source>
        <dbReference type="ARBA" id="ARBA00022562"/>
    </source>
</evidence>
<evidence type="ECO:0000256" key="6">
    <source>
        <dbReference type="ARBA" id="ARBA00022632"/>
    </source>
</evidence>
<comment type="subunit">
    <text evidence="18 19">Forms homodimers. Interacts with ubiquitin-protein ligase UBE3A/E6-AP and thus forms a complex with human TP53. Interacts with human NFX1 and MAGI3. Interacts with human IRF3; this interaction inhibits the establishment of antiviral state. Interacts with human TYK2; this interaction inhibits JAK-STAT activation by interferon alpha. Interacts with host DLG1; this interaction leads to the proteasomal degradation of DLG1.</text>
</comment>
<name>A0A059VNE3_HPV16</name>
<evidence type="ECO:0000256" key="3">
    <source>
        <dbReference type="ARBA" id="ARBA00022518"/>
    </source>
</evidence>
<dbReference type="GO" id="GO:0030430">
    <property type="term" value="C:host cell cytoplasm"/>
    <property type="evidence" value="ECO:0007669"/>
    <property type="project" value="UniProtKB-SubCell"/>
</dbReference>
<keyword evidence="5 19" id="KW-0945">Host-virus interaction</keyword>
<evidence type="ECO:0000256" key="5">
    <source>
        <dbReference type="ARBA" id="ARBA00022581"/>
    </source>
</evidence>
<feature type="zinc finger region" evidence="19">
    <location>
        <begin position="110"/>
        <end position="146"/>
    </location>
</feature>
<dbReference type="GO" id="GO:0052150">
    <property type="term" value="P:symbiont-mediated perturbation of host apoptosis"/>
    <property type="evidence" value="ECO:0007669"/>
    <property type="project" value="UniProtKB-KW"/>
</dbReference>
<gene>
    <name evidence="19 21" type="primary">E6</name>
</gene>
<dbReference type="SMR" id="A0A059VNE3"/>
<evidence type="ECO:0000256" key="10">
    <source>
        <dbReference type="ARBA" id="ARBA00022931"/>
    </source>
</evidence>
<dbReference type="GO" id="GO:0042025">
    <property type="term" value="C:host cell nucleus"/>
    <property type="evidence" value="ECO:0007669"/>
    <property type="project" value="UniProtKB-SubCell"/>
</dbReference>
<comment type="similarity">
    <text evidence="1 20">Belongs to the papillomaviridae E6 protein family.</text>
</comment>
<keyword evidence="16 19" id="KW-0899">Viral immunoevasion</keyword>
<dbReference type="GO" id="GO:0039548">
    <property type="term" value="P:symbiont-mediated suppression of host cytoplasmic pattern recognition receptor signaling pathway via inhibition of IRF3 activity"/>
    <property type="evidence" value="ECO:0007669"/>
    <property type="project" value="UniProtKB-UniRule"/>
</dbReference>
<evidence type="ECO:0000256" key="2">
    <source>
        <dbReference type="ARBA" id="ARBA00022482"/>
    </source>
</evidence>
<dbReference type="GO" id="GO:0008270">
    <property type="term" value="F:zinc ion binding"/>
    <property type="evidence" value="ECO:0007669"/>
    <property type="project" value="UniProtKB-KW"/>
</dbReference>
<proteinExistence type="inferred from homology"/>
<dbReference type="GO" id="GO:0039648">
    <property type="term" value="P:symbiont-mediated perturbation of host ubiquitin-like protein modification"/>
    <property type="evidence" value="ECO:0007669"/>
    <property type="project" value="UniProtKB-UniRule"/>
</dbReference>
<evidence type="ECO:0000256" key="14">
    <source>
        <dbReference type="ARBA" id="ARBA00023163"/>
    </source>
</evidence>
<keyword evidence="3 19" id="KW-0244">Early protein</keyword>
<dbReference type="Pfam" id="PF00518">
    <property type="entry name" value="E6"/>
    <property type="match status" value="1"/>
</dbReference>
<keyword evidence="17 19" id="KW-1119">Modulation of host cell apoptosis by virus</keyword>
<dbReference type="EMBL" id="KJ543719">
    <property type="protein sequence ID" value="AHZ96686.1"/>
    <property type="molecule type" value="Genomic_DNA"/>
</dbReference>
<dbReference type="Gene3D" id="3.30.240.40">
    <property type="entry name" value="E6 early regulatory protein"/>
    <property type="match status" value="2"/>
</dbReference>
<comment type="subcellular location">
    <subcellularLocation>
        <location evidence="19 20">Host cytoplasm</location>
    </subcellularLocation>
    <subcellularLocation>
        <location evidence="19 20">Host nucleus</location>
    </subcellularLocation>
</comment>
<comment type="miscellaneous">
    <text evidence="19">Belongs to the high risk human alphapapillomavirus family. The cancer-causing human papillomavirus E6 protein has a unique carboxy terminal PDZ domain containing substrate.</text>
</comment>
<evidence type="ECO:0000256" key="12">
    <source>
        <dbReference type="ARBA" id="ARBA00023125"/>
    </source>
</evidence>
<feature type="short sequence motif" description="PDZ-binding domain" evidence="19">
    <location>
        <begin position="156"/>
        <end position="158"/>
    </location>
</feature>
<dbReference type="GO" id="GO:0030165">
    <property type="term" value="F:PDZ domain binding"/>
    <property type="evidence" value="ECO:0007669"/>
    <property type="project" value="UniProtKB-UniRule"/>
</dbReference>
<evidence type="ECO:0000313" key="21">
    <source>
        <dbReference type="EMBL" id="AHZ96686.1"/>
    </source>
</evidence>
<keyword evidence="6 19" id="KW-1090">Inhibition of host innate immune response by virus</keyword>
<organism evidence="21">
    <name type="scientific">Human papillomavirus type 16</name>
    <dbReference type="NCBI Taxonomy" id="333760"/>
    <lineage>
        <taxon>Viruses</taxon>
        <taxon>Monodnaviria</taxon>
        <taxon>Shotokuvirae</taxon>
        <taxon>Cossaviricota</taxon>
        <taxon>Papovaviricetes</taxon>
        <taxon>Zurhausenvirales</taxon>
        <taxon>Papillomaviridae</taxon>
        <taxon>Firstpapillomavirinae</taxon>
        <taxon>Alphapapillomavirus</taxon>
        <taxon>Alphapapillomavirus 9</taxon>
    </lineage>
</organism>
<keyword evidence="4 19" id="KW-1048">Host nucleus</keyword>
<organismHost>
    <name type="scientific">Homo sapiens</name>
    <name type="common">Human</name>
    <dbReference type="NCBI Taxonomy" id="9606"/>
</organismHost>
<sequence length="158" mass="19258">MHQKRTAMFQDPQERPRKLPDLCTELQTTIHDIILECVYCKQQLLRREVYDFAFRDLFIVYRDGNPYAVCEKCLKFYSKISEYRYYCYSLYGTTLEQQYNKPLCDLLIRCINCQKPLCPEEKQRHLDKKQRFHNIRGRWTGRCMSCCRSSRTRRETQL</sequence>
<evidence type="ECO:0000256" key="9">
    <source>
        <dbReference type="ARBA" id="ARBA00022833"/>
    </source>
</evidence>
<keyword evidence="10 19" id="KW-1092">Inhibition of host IRF3 by virus</keyword>
<dbReference type="GO" id="GO:0039502">
    <property type="term" value="P:symbiont-mediated suppression of host type I interferon-mediated signaling pathway"/>
    <property type="evidence" value="ECO:0007669"/>
    <property type="project" value="UniProtKB-UniRule"/>
</dbReference>
<dbReference type="HAMAP" id="MF_04006">
    <property type="entry name" value="HPV_E6"/>
    <property type="match status" value="1"/>
</dbReference>
<keyword evidence="15 19" id="KW-1035">Host cytoplasm</keyword>
<comment type="function">
    <text evidence="19">Plays a major role in the induction and maintenance of cellular transformation. Acts mainly as an oncoprotein by stimulating the destruction of many host cell key regulatory proteins. E6 associates with host UBE3A/E6-AP ubiquitin-protein ligase, and inactivates tumor suppressors TP53 and TP73 by targeting them to the 26S proteasome for degradation. In turn, DNA damage and chromosomal instabilities increase and lead to cell proliferation and cancer development. The complex E6/E6AP targets several other substrates to degradation via the proteasome including host DLG1 or NFX-91, a repressor of human telomerase reverse transcriptase (hTERT). The resulting increased expression of hTERT prevents the shortening of telomere length leading to cell immortalization. Other cellular targets including BAK1, Fas-associated death domain-containing protein (FADD) and procaspase 8, are degraded by E6/E6AP causing inhibition of apoptosis. E6 also inhibits immune response by interacting with host IRF3 and TYK2. These interactions prevent IRF3 transcriptional activities and inhibit TYK2-mediated JAK-STAT activation by interferon alpha resulting in inhibition of the interferon signaling pathway.</text>
</comment>
<evidence type="ECO:0000256" key="17">
    <source>
        <dbReference type="ARBA" id="ARBA00023323"/>
    </source>
</evidence>
<keyword evidence="8 19" id="KW-0863">Zinc-finger</keyword>
<evidence type="ECO:0000256" key="1">
    <source>
        <dbReference type="ARBA" id="ARBA00006346"/>
    </source>
</evidence>
<evidence type="ECO:0000256" key="11">
    <source>
        <dbReference type="ARBA" id="ARBA00023015"/>
    </source>
</evidence>
<evidence type="ECO:0000256" key="20">
    <source>
        <dbReference type="RuleBase" id="RU363123"/>
    </source>
</evidence>
<keyword evidence="2 19" id="KW-1113">Inhibition of host RLR pathway by virus</keyword>
<keyword evidence="13 19" id="KW-0010">Activator</keyword>
<evidence type="ECO:0000256" key="16">
    <source>
        <dbReference type="ARBA" id="ARBA00023280"/>
    </source>
</evidence>
<keyword evidence="12 19" id="KW-0238">DNA-binding</keyword>
<dbReference type="InterPro" id="IPR001334">
    <property type="entry name" value="E6"/>
</dbReference>
<evidence type="ECO:0000256" key="18">
    <source>
        <dbReference type="ARBA" id="ARBA00065188"/>
    </source>
</evidence>
<evidence type="ECO:0000256" key="15">
    <source>
        <dbReference type="ARBA" id="ARBA00023200"/>
    </source>
</evidence>
<dbReference type="FunFam" id="3.30.240.40:FF:000002">
    <property type="entry name" value="Protein E6"/>
    <property type="match status" value="1"/>
</dbReference>
<dbReference type="SUPFAM" id="SSF161229">
    <property type="entry name" value="E6 C-terminal domain-like"/>
    <property type="match status" value="2"/>
</dbReference>
<evidence type="ECO:0000256" key="7">
    <source>
        <dbReference type="ARBA" id="ARBA00022723"/>
    </source>
</evidence>
<dbReference type="GO" id="GO:0006355">
    <property type="term" value="P:regulation of DNA-templated transcription"/>
    <property type="evidence" value="ECO:0007669"/>
    <property type="project" value="UniProtKB-UniRule"/>
</dbReference>
<dbReference type="InterPro" id="IPR038575">
    <property type="entry name" value="E6_sf"/>
</dbReference>
<evidence type="ECO:0000256" key="13">
    <source>
        <dbReference type="ARBA" id="ARBA00023159"/>
    </source>
</evidence>
<keyword evidence="9 19" id="KW-0862">Zinc</keyword>
<protein>
    <recommendedName>
        <fullName evidence="19 20">Protein E6</fullName>
    </recommendedName>
</protein>